<comment type="caution">
    <text evidence="1">The sequence shown here is derived from an EMBL/GenBank/DDBJ whole genome shotgun (WGS) entry which is preliminary data.</text>
</comment>
<organism evidence="1 2">
    <name type="scientific">Paenibacillus dendrobii</name>
    <dbReference type="NCBI Taxonomy" id="2691084"/>
    <lineage>
        <taxon>Bacteria</taxon>
        <taxon>Bacillati</taxon>
        <taxon>Bacillota</taxon>
        <taxon>Bacilli</taxon>
        <taxon>Bacillales</taxon>
        <taxon>Paenibacillaceae</taxon>
        <taxon>Paenibacillus</taxon>
    </lineage>
</organism>
<evidence type="ECO:0000313" key="2">
    <source>
        <dbReference type="Proteomes" id="UP000460318"/>
    </source>
</evidence>
<evidence type="ECO:0000313" key="1">
    <source>
        <dbReference type="EMBL" id="MWV44878.1"/>
    </source>
</evidence>
<dbReference type="Proteomes" id="UP000460318">
    <property type="component" value="Unassembled WGS sequence"/>
</dbReference>
<dbReference type="AlphaFoldDB" id="A0A7X3IJX5"/>
<reference evidence="1 2" key="1">
    <citation type="submission" date="2019-12" db="EMBL/GenBank/DDBJ databases">
        <title>Paenibacillus sp. nov., an endophytic bacterium isolated from the stem of Dendrobium.</title>
        <authorList>
            <person name="Zhao R."/>
        </authorList>
    </citation>
    <scope>NUCLEOTIDE SEQUENCE [LARGE SCALE GENOMIC DNA]</scope>
    <source>
        <strain evidence="1 2">HJL G12</strain>
    </source>
</reference>
<accession>A0A7X3IJX5</accession>
<sequence length="185" mass="21935">MAKTELTQKIEKALYEYTNKQGTFGCFEVTIGWFGAERVDYITYDTKGTWRCYEIKVSKSDFYSSAKKTFVGHFNYFVMPKELYEQVKDDIPSHIGVILDGNYSAKKAKRQGLGVEEKTLKDSLIRSLSREADKLYKSADPEYLNGIKRRLKKTEEERDRWHREHTKLMSIDYAKYGRRWYEEEE</sequence>
<keyword evidence="2" id="KW-1185">Reference proteome</keyword>
<evidence type="ECO:0008006" key="3">
    <source>
        <dbReference type="Google" id="ProtNLM"/>
    </source>
</evidence>
<protein>
    <recommendedName>
        <fullName evidence="3">MmcB family DNA repair protein</fullName>
    </recommendedName>
</protein>
<name>A0A7X3IJX5_9BACL</name>
<proteinExistence type="predicted"/>
<dbReference type="EMBL" id="WUBI01000002">
    <property type="protein sequence ID" value="MWV44878.1"/>
    <property type="molecule type" value="Genomic_DNA"/>
</dbReference>
<gene>
    <name evidence="1" type="ORF">GRF59_14750</name>
</gene>